<organism evidence="1 2">
    <name type="scientific">Oryza meyeriana var. granulata</name>
    <dbReference type="NCBI Taxonomy" id="110450"/>
    <lineage>
        <taxon>Eukaryota</taxon>
        <taxon>Viridiplantae</taxon>
        <taxon>Streptophyta</taxon>
        <taxon>Embryophyta</taxon>
        <taxon>Tracheophyta</taxon>
        <taxon>Spermatophyta</taxon>
        <taxon>Magnoliopsida</taxon>
        <taxon>Liliopsida</taxon>
        <taxon>Poales</taxon>
        <taxon>Poaceae</taxon>
        <taxon>BOP clade</taxon>
        <taxon>Oryzoideae</taxon>
        <taxon>Oryzeae</taxon>
        <taxon>Oryzinae</taxon>
        <taxon>Oryza</taxon>
        <taxon>Oryza meyeriana</taxon>
    </lineage>
</organism>
<dbReference type="PANTHER" id="PTHR48009">
    <property type="entry name" value="LEUCINE-RICH REPEAT (LRR) FAMILY PROTEIN"/>
    <property type="match status" value="1"/>
</dbReference>
<dbReference type="Gene3D" id="3.80.10.10">
    <property type="entry name" value="Ribonuclease Inhibitor"/>
    <property type="match status" value="1"/>
</dbReference>
<accession>A0A6G1DP36</accession>
<dbReference type="EMBL" id="SPHZ02000006">
    <property type="protein sequence ID" value="KAF0914388.1"/>
    <property type="molecule type" value="Genomic_DNA"/>
</dbReference>
<reference evidence="1 2" key="1">
    <citation type="submission" date="2019-11" db="EMBL/GenBank/DDBJ databases">
        <title>Whole genome sequence of Oryza granulata.</title>
        <authorList>
            <person name="Li W."/>
        </authorList>
    </citation>
    <scope>NUCLEOTIDE SEQUENCE [LARGE SCALE GENOMIC DNA]</scope>
    <source>
        <strain evidence="2">cv. Menghai</strain>
        <tissue evidence="1">Leaf</tissue>
    </source>
</reference>
<name>A0A6G1DP36_9ORYZ</name>
<evidence type="ECO:0000313" key="2">
    <source>
        <dbReference type="Proteomes" id="UP000479710"/>
    </source>
</evidence>
<protein>
    <recommendedName>
        <fullName evidence="3">Leucine-rich repeat-containing N-terminal plant-type domain-containing protein</fullName>
    </recommendedName>
</protein>
<sequence length="98" mass="10622">MACIFMKLGGHHRIHPAAVSQPLLLPPAAAQHPVQPVTIRTLPPQLASLRSLQVLTVSQNVLIRDEVPQGLGELKNLVHLNLNYNSLTGTIPSRIGEL</sequence>
<dbReference type="Proteomes" id="UP000479710">
    <property type="component" value="Unassembled WGS sequence"/>
</dbReference>
<dbReference type="Pfam" id="PF00560">
    <property type="entry name" value="LRR_1"/>
    <property type="match status" value="1"/>
</dbReference>
<dbReference type="InterPro" id="IPR032675">
    <property type="entry name" value="LRR_dom_sf"/>
</dbReference>
<dbReference type="InterPro" id="IPR053213">
    <property type="entry name" value="RLP29"/>
</dbReference>
<dbReference type="AlphaFoldDB" id="A0A6G1DP36"/>
<dbReference type="PANTHER" id="PTHR48009:SF4">
    <property type="entry name" value="LEUCINE-RICH REPEAT (LRR) FAMILY PROTEIN"/>
    <property type="match status" value="1"/>
</dbReference>
<keyword evidence="2" id="KW-1185">Reference proteome</keyword>
<evidence type="ECO:0000313" key="1">
    <source>
        <dbReference type="EMBL" id="KAF0914388.1"/>
    </source>
</evidence>
<gene>
    <name evidence="1" type="ORF">E2562_028258</name>
</gene>
<comment type="caution">
    <text evidence="1">The sequence shown here is derived from an EMBL/GenBank/DDBJ whole genome shotgun (WGS) entry which is preliminary data.</text>
</comment>
<dbReference type="SUPFAM" id="SSF52058">
    <property type="entry name" value="L domain-like"/>
    <property type="match status" value="1"/>
</dbReference>
<dbReference type="InterPro" id="IPR001611">
    <property type="entry name" value="Leu-rich_rpt"/>
</dbReference>
<evidence type="ECO:0008006" key="3">
    <source>
        <dbReference type="Google" id="ProtNLM"/>
    </source>
</evidence>
<dbReference type="OrthoDB" id="785496at2759"/>
<proteinExistence type="predicted"/>